<keyword evidence="1" id="KW-0732">Signal</keyword>
<dbReference type="Gene3D" id="3.40.630.10">
    <property type="entry name" value="Zn peptidases"/>
    <property type="match status" value="1"/>
</dbReference>
<dbReference type="GO" id="GO:0006508">
    <property type="term" value="P:proteolysis"/>
    <property type="evidence" value="ECO:0007669"/>
    <property type="project" value="InterPro"/>
</dbReference>
<dbReference type="OrthoDB" id="9764939at2"/>
<keyword evidence="4" id="KW-1185">Reference proteome</keyword>
<organism evidence="3 4">
    <name type="scientific">Sinomicrobium oceani</name>
    <dbReference type="NCBI Taxonomy" id="1150368"/>
    <lineage>
        <taxon>Bacteria</taxon>
        <taxon>Pseudomonadati</taxon>
        <taxon>Bacteroidota</taxon>
        <taxon>Flavobacteriia</taxon>
        <taxon>Flavobacteriales</taxon>
        <taxon>Flavobacteriaceae</taxon>
        <taxon>Sinomicrobium</taxon>
    </lineage>
</organism>
<name>A0A1K1NEN1_9FLAO</name>
<gene>
    <name evidence="3" type="ORF">SAMN02927921_01205</name>
</gene>
<feature type="chain" id="PRO_5012860058" evidence="1">
    <location>
        <begin position="23"/>
        <end position="318"/>
    </location>
</feature>
<dbReference type="Pfam" id="PF04389">
    <property type="entry name" value="Peptidase_M28"/>
    <property type="match status" value="1"/>
</dbReference>
<evidence type="ECO:0000256" key="1">
    <source>
        <dbReference type="SAM" id="SignalP"/>
    </source>
</evidence>
<protein>
    <submittedName>
        <fullName evidence="3">Peptidase family M28</fullName>
    </submittedName>
</protein>
<dbReference type="Proteomes" id="UP000182248">
    <property type="component" value="Unassembled WGS sequence"/>
</dbReference>
<evidence type="ECO:0000259" key="2">
    <source>
        <dbReference type="Pfam" id="PF04389"/>
    </source>
</evidence>
<dbReference type="CDD" id="cd03877">
    <property type="entry name" value="M28_like"/>
    <property type="match status" value="1"/>
</dbReference>
<evidence type="ECO:0000313" key="4">
    <source>
        <dbReference type="Proteomes" id="UP000182248"/>
    </source>
</evidence>
<dbReference type="PANTHER" id="PTHR12147:SF26">
    <property type="entry name" value="PEPTIDASE M28 DOMAIN-CONTAINING PROTEIN"/>
    <property type="match status" value="1"/>
</dbReference>
<dbReference type="RefSeq" id="WP_072316454.1">
    <property type="nucleotide sequence ID" value="NZ_FPJE01000005.1"/>
</dbReference>
<dbReference type="PANTHER" id="PTHR12147">
    <property type="entry name" value="METALLOPEPTIDASE M28 FAMILY MEMBER"/>
    <property type="match status" value="1"/>
</dbReference>
<dbReference type="SUPFAM" id="SSF53187">
    <property type="entry name" value="Zn-dependent exopeptidases"/>
    <property type="match status" value="1"/>
</dbReference>
<dbReference type="AlphaFoldDB" id="A0A1K1NEN1"/>
<proteinExistence type="predicted"/>
<dbReference type="GO" id="GO:0008235">
    <property type="term" value="F:metalloexopeptidase activity"/>
    <property type="evidence" value="ECO:0007669"/>
    <property type="project" value="InterPro"/>
</dbReference>
<reference evidence="3 4" key="1">
    <citation type="submission" date="2016-11" db="EMBL/GenBank/DDBJ databases">
        <authorList>
            <person name="Jaros S."/>
            <person name="Januszkiewicz K."/>
            <person name="Wedrychowicz H."/>
        </authorList>
    </citation>
    <scope>NUCLEOTIDE SEQUENCE [LARGE SCALE GENOMIC DNA]</scope>
    <source>
        <strain evidence="3 4">CGMCC 1.12145</strain>
    </source>
</reference>
<dbReference type="InterPro" id="IPR007484">
    <property type="entry name" value="Peptidase_M28"/>
</dbReference>
<feature type="domain" description="Peptidase M28" evidence="2">
    <location>
        <begin position="94"/>
        <end position="285"/>
    </location>
</feature>
<sequence>MKKYLYAVVCCCGLIFGLNAQAVQAPEKYEVSADDVRETLEYLASDELEGRDSGSPGIEKAAQYIEQVFAAHGVKPYFTSYRDTLENFKEPAYNIVGYVEGNDPELKDEFIIIGGHYDHIGIQDTGEGDDVIANGANDNASGTTGVLELAKYFGDTRTNRRSLLFVLFSAEEKGLLGSRHLARKLRADKFNLYTMVNLEMIGVPMQADYTAYITGYEDTNMADKMNAYAGKNLIGFLPKAKEFQLFKRSDNYPFFLEFDVPAQTVCTFDFTNFEHYHKVGDEAGLMDIEHMTSFISDMIPILEKMANADSEEITFVNK</sequence>
<dbReference type="InterPro" id="IPR045175">
    <property type="entry name" value="M28_fam"/>
</dbReference>
<accession>A0A1K1NEN1</accession>
<dbReference type="STRING" id="1150368.SAMN02927921_01205"/>
<evidence type="ECO:0000313" key="3">
    <source>
        <dbReference type="EMBL" id="SFW33721.1"/>
    </source>
</evidence>
<feature type="signal peptide" evidence="1">
    <location>
        <begin position="1"/>
        <end position="22"/>
    </location>
</feature>
<dbReference type="EMBL" id="FPJE01000005">
    <property type="protein sequence ID" value="SFW33721.1"/>
    <property type="molecule type" value="Genomic_DNA"/>
</dbReference>